<dbReference type="SUPFAM" id="SSF52096">
    <property type="entry name" value="ClpP/crotonase"/>
    <property type="match status" value="1"/>
</dbReference>
<dbReference type="CDD" id="cd06567">
    <property type="entry name" value="Peptidase_S41"/>
    <property type="match status" value="1"/>
</dbReference>
<feature type="signal peptide" evidence="2">
    <location>
        <begin position="1"/>
        <end position="17"/>
    </location>
</feature>
<keyword evidence="2" id="KW-0732">Signal</keyword>
<feature type="domain" description="Tail specific protease" evidence="3">
    <location>
        <begin position="137"/>
        <end position="315"/>
    </location>
</feature>
<dbReference type="Gene3D" id="3.90.226.10">
    <property type="entry name" value="2-enoyl-CoA Hydratase, Chain A, domain 1"/>
    <property type="match status" value="1"/>
</dbReference>
<evidence type="ECO:0000256" key="2">
    <source>
        <dbReference type="SAM" id="SignalP"/>
    </source>
</evidence>
<keyword evidence="5" id="KW-1185">Reference proteome</keyword>
<dbReference type="RefSeq" id="WP_271187105.1">
    <property type="nucleotide sequence ID" value="NZ_BSFE01000006.1"/>
</dbReference>
<reference evidence="4" key="1">
    <citation type="journal article" date="2014" name="Int. J. Syst. Evol. Microbiol.">
        <title>Complete genome sequence of Corynebacterium casei LMG S-19264T (=DSM 44701T), isolated from a smear-ripened cheese.</title>
        <authorList>
            <consortium name="US DOE Joint Genome Institute (JGI-PGF)"/>
            <person name="Walter F."/>
            <person name="Albersmeier A."/>
            <person name="Kalinowski J."/>
            <person name="Ruckert C."/>
        </authorList>
    </citation>
    <scope>NUCLEOTIDE SEQUENCE</scope>
    <source>
        <strain evidence="4">VKM B-1513</strain>
    </source>
</reference>
<reference evidence="4" key="2">
    <citation type="submission" date="2023-01" db="EMBL/GenBank/DDBJ databases">
        <authorList>
            <person name="Sun Q."/>
            <person name="Evtushenko L."/>
        </authorList>
    </citation>
    <scope>NUCLEOTIDE SEQUENCE</scope>
    <source>
        <strain evidence="4">VKM B-1513</strain>
    </source>
</reference>
<name>A0A9W6ILY6_9PROT</name>
<dbReference type="Gene3D" id="3.30.750.44">
    <property type="match status" value="1"/>
</dbReference>
<sequence>MLIPVLSALFLSSIAPAEPSSSLARADRQAIVESLSEAIDAYHFSPDVRARYRHSLETIDIAQAPAGPAPFALFLHRRLQAVEADGHMGVYGPDRTAGILGTAEFRDEESAHVSGEPSDLQGPDGDAIEQGRSTEQSLPEVAPGIRLWRLEDFSTDTLDRAGIESRLGALRSGEALILDLRDNRGGEARLFRWMAGCLFAEPTPVYAIEIRIAEGSQLTRRGATPSAACRSAADRPMAVLVNGMTASTAELAAFVLQARGRARIIGSRTYGASHAAEFYPLAHGFGAMIPIGRTFDPLTGDDWEGNGVVPDLQVDPDGALDAAIADLAIRTGP</sequence>
<dbReference type="InterPro" id="IPR005151">
    <property type="entry name" value="Tail-specific_protease"/>
</dbReference>
<proteinExistence type="predicted"/>
<dbReference type="Proteomes" id="UP001143486">
    <property type="component" value="Unassembled WGS sequence"/>
</dbReference>
<protein>
    <recommendedName>
        <fullName evidence="3">Tail specific protease domain-containing protein</fullName>
    </recommendedName>
</protein>
<dbReference type="EMBL" id="BSFE01000006">
    <property type="protein sequence ID" value="GLK52742.1"/>
    <property type="molecule type" value="Genomic_DNA"/>
</dbReference>
<dbReference type="SMART" id="SM00245">
    <property type="entry name" value="TSPc"/>
    <property type="match status" value="1"/>
</dbReference>
<gene>
    <name evidence="4" type="ORF">GCM10017621_22500</name>
</gene>
<dbReference type="Pfam" id="PF03572">
    <property type="entry name" value="Peptidase_S41"/>
    <property type="match status" value="1"/>
</dbReference>
<feature type="chain" id="PRO_5040850424" description="Tail specific protease domain-containing protein" evidence="2">
    <location>
        <begin position="18"/>
        <end position="333"/>
    </location>
</feature>
<evidence type="ECO:0000313" key="4">
    <source>
        <dbReference type="EMBL" id="GLK52742.1"/>
    </source>
</evidence>
<evidence type="ECO:0000256" key="1">
    <source>
        <dbReference type="SAM" id="MobiDB-lite"/>
    </source>
</evidence>
<organism evidence="4 5">
    <name type="scientific">Maricaulis virginensis</name>
    <dbReference type="NCBI Taxonomy" id="144022"/>
    <lineage>
        <taxon>Bacteria</taxon>
        <taxon>Pseudomonadati</taxon>
        <taxon>Pseudomonadota</taxon>
        <taxon>Alphaproteobacteria</taxon>
        <taxon>Maricaulales</taxon>
        <taxon>Maricaulaceae</taxon>
        <taxon>Maricaulis</taxon>
    </lineage>
</organism>
<accession>A0A9W6ILY6</accession>
<dbReference type="GO" id="GO:0006508">
    <property type="term" value="P:proteolysis"/>
    <property type="evidence" value="ECO:0007669"/>
    <property type="project" value="InterPro"/>
</dbReference>
<dbReference type="InterPro" id="IPR029045">
    <property type="entry name" value="ClpP/crotonase-like_dom_sf"/>
</dbReference>
<dbReference type="PANTHER" id="PTHR11261">
    <property type="entry name" value="INTERPHOTORECEPTOR RETINOID-BINDING PROTEIN"/>
    <property type="match status" value="1"/>
</dbReference>
<dbReference type="GO" id="GO:0008236">
    <property type="term" value="F:serine-type peptidase activity"/>
    <property type="evidence" value="ECO:0007669"/>
    <property type="project" value="InterPro"/>
</dbReference>
<evidence type="ECO:0000259" key="3">
    <source>
        <dbReference type="SMART" id="SM00245"/>
    </source>
</evidence>
<dbReference type="AlphaFoldDB" id="A0A9W6ILY6"/>
<dbReference type="PANTHER" id="PTHR11261:SF3">
    <property type="entry name" value="RETINOL-BINDING PROTEIN 3"/>
    <property type="match status" value="1"/>
</dbReference>
<comment type="caution">
    <text evidence="4">The sequence shown here is derived from an EMBL/GenBank/DDBJ whole genome shotgun (WGS) entry which is preliminary data.</text>
</comment>
<evidence type="ECO:0000313" key="5">
    <source>
        <dbReference type="Proteomes" id="UP001143486"/>
    </source>
</evidence>
<feature type="region of interest" description="Disordered" evidence="1">
    <location>
        <begin position="107"/>
        <end position="137"/>
    </location>
</feature>